<dbReference type="InterPro" id="IPR029058">
    <property type="entry name" value="AB_hydrolase_fold"/>
</dbReference>
<gene>
    <name evidence="2" type="ORF">HHI36_009461</name>
</gene>
<dbReference type="SUPFAM" id="SSF53474">
    <property type="entry name" value="alpha/beta-Hydrolases"/>
    <property type="match status" value="1"/>
</dbReference>
<evidence type="ECO:0000259" key="1">
    <source>
        <dbReference type="Pfam" id="PF04083"/>
    </source>
</evidence>
<dbReference type="Gene3D" id="3.40.50.1820">
    <property type="entry name" value="alpha/beta hydrolase"/>
    <property type="match status" value="1"/>
</dbReference>
<proteinExistence type="predicted"/>
<evidence type="ECO:0000313" key="3">
    <source>
        <dbReference type="Proteomes" id="UP001516400"/>
    </source>
</evidence>
<dbReference type="Proteomes" id="UP001516400">
    <property type="component" value="Unassembled WGS sequence"/>
</dbReference>
<dbReference type="AlphaFoldDB" id="A0ABD2MFQ4"/>
<reference evidence="2 3" key="1">
    <citation type="journal article" date="2021" name="BMC Biol.">
        <title>Horizontally acquired antibacterial genes associated with adaptive radiation of ladybird beetles.</title>
        <authorList>
            <person name="Li H.S."/>
            <person name="Tang X.F."/>
            <person name="Huang Y.H."/>
            <person name="Xu Z.Y."/>
            <person name="Chen M.L."/>
            <person name="Du X.Y."/>
            <person name="Qiu B.Y."/>
            <person name="Chen P.T."/>
            <person name="Zhang W."/>
            <person name="Slipinski A."/>
            <person name="Escalona H.E."/>
            <person name="Waterhouse R.M."/>
            <person name="Zwick A."/>
            <person name="Pang H."/>
        </authorList>
    </citation>
    <scope>NUCLEOTIDE SEQUENCE [LARGE SCALE GENOMIC DNA]</scope>
    <source>
        <strain evidence="2">SYSU2018</strain>
    </source>
</reference>
<dbReference type="Pfam" id="PF04083">
    <property type="entry name" value="Abhydro_lipase"/>
    <property type="match status" value="1"/>
</dbReference>
<dbReference type="EMBL" id="JABFTP020000001">
    <property type="protein sequence ID" value="KAL3265247.1"/>
    <property type="molecule type" value="Genomic_DNA"/>
</dbReference>
<sequence>MDADLPKCDFIEELMKIHGITLEIHQVTTEDGYILSLYHMKCERSCSHRRPPVLLVHGLGSNGAVWVNVKNGLGYYLADNGYDVWLANCRGTVFSNKHVIFNCNKDRRKYWDFSWHEIGYYDIPAFIDCVLEKTHFSKIFYIGHSQGTTVFMVLMSTRPEYNTKICLCTMLAASAIYDNTVGVDSVVKYTSARFLQMLFDLFGNSPIPFVIRWRQITKMLASTSWTREYILFPVMIKLLPFF</sequence>
<dbReference type="PANTHER" id="PTHR11005">
    <property type="entry name" value="LYSOSOMAL ACID LIPASE-RELATED"/>
    <property type="match status" value="1"/>
</dbReference>
<protein>
    <recommendedName>
        <fullName evidence="1">Partial AB-hydrolase lipase domain-containing protein</fullName>
    </recommendedName>
</protein>
<dbReference type="InterPro" id="IPR006693">
    <property type="entry name" value="AB_hydrolase_lipase"/>
</dbReference>
<organism evidence="2 3">
    <name type="scientific">Cryptolaemus montrouzieri</name>
    <dbReference type="NCBI Taxonomy" id="559131"/>
    <lineage>
        <taxon>Eukaryota</taxon>
        <taxon>Metazoa</taxon>
        <taxon>Ecdysozoa</taxon>
        <taxon>Arthropoda</taxon>
        <taxon>Hexapoda</taxon>
        <taxon>Insecta</taxon>
        <taxon>Pterygota</taxon>
        <taxon>Neoptera</taxon>
        <taxon>Endopterygota</taxon>
        <taxon>Coleoptera</taxon>
        <taxon>Polyphaga</taxon>
        <taxon>Cucujiformia</taxon>
        <taxon>Coccinelloidea</taxon>
        <taxon>Coccinellidae</taxon>
        <taxon>Scymninae</taxon>
        <taxon>Scymnini</taxon>
        <taxon>Cryptolaemus</taxon>
    </lineage>
</organism>
<feature type="domain" description="Partial AB-hydrolase lipase" evidence="1">
    <location>
        <begin position="11"/>
        <end position="68"/>
    </location>
</feature>
<name>A0ABD2MFQ4_9CUCU</name>
<keyword evidence="3" id="KW-1185">Reference proteome</keyword>
<evidence type="ECO:0000313" key="2">
    <source>
        <dbReference type="EMBL" id="KAL3265247.1"/>
    </source>
</evidence>
<comment type="caution">
    <text evidence="2">The sequence shown here is derived from an EMBL/GenBank/DDBJ whole genome shotgun (WGS) entry which is preliminary data.</text>
</comment>
<accession>A0ABD2MFQ4</accession>